<evidence type="ECO:0000313" key="2">
    <source>
        <dbReference type="EMBL" id="KAK3386484.1"/>
    </source>
</evidence>
<reference evidence="2" key="1">
    <citation type="journal article" date="2023" name="Mol. Phylogenet. Evol.">
        <title>Genome-scale phylogeny and comparative genomics of the fungal order Sordariales.</title>
        <authorList>
            <person name="Hensen N."/>
            <person name="Bonometti L."/>
            <person name="Westerberg I."/>
            <person name="Brannstrom I.O."/>
            <person name="Guillou S."/>
            <person name="Cros-Aarteil S."/>
            <person name="Calhoun S."/>
            <person name="Haridas S."/>
            <person name="Kuo A."/>
            <person name="Mondo S."/>
            <person name="Pangilinan J."/>
            <person name="Riley R."/>
            <person name="LaButti K."/>
            <person name="Andreopoulos B."/>
            <person name="Lipzen A."/>
            <person name="Chen C."/>
            <person name="Yan M."/>
            <person name="Daum C."/>
            <person name="Ng V."/>
            <person name="Clum A."/>
            <person name="Steindorff A."/>
            <person name="Ohm R.A."/>
            <person name="Martin F."/>
            <person name="Silar P."/>
            <person name="Natvig D.O."/>
            <person name="Lalanne C."/>
            <person name="Gautier V."/>
            <person name="Ament-Velasquez S.L."/>
            <person name="Kruys A."/>
            <person name="Hutchinson M.I."/>
            <person name="Powell A.J."/>
            <person name="Barry K."/>
            <person name="Miller A.N."/>
            <person name="Grigoriev I.V."/>
            <person name="Debuchy R."/>
            <person name="Gladieux P."/>
            <person name="Hiltunen Thoren M."/>
            <person name="Johannesson H."/>
        </authorList>
    </citation>
    <scope>NUCLEOTIDE SEQUENCE</scope>
    <source>
        <strain evidence="2">CBS 232.78</strain>
    </source>
</reference>
<organism evidence="2 3">
    <name type="scientific">Podospora didyma</name>
    <dbReference type="NCBI Taxonomy" id="330526"/>
    <lineage>
        <taxon>Eukaryota</taxon>
        <taxon>Fungi</taxon>
        <taxon>Dikarya</taxon>
        <taxon>Ascomycota</taxon>
        <taxon>Pezizomycotina</taxon>
        <taxon>Sordariomycetes</taxon>
        <taxon>Sordariomycetidae</taxon>
        <taxon>Sordariales</taxon>
        <taxon>Podosporaceae</taxon>
        <taxon>Podospora</taxon>
    </lineage>
</organism>
<feature type="signal peptide" evidence="1">
    <location>
        <begin position="1"/>
        <end position="16"/>
    </location>
</feature>
<comment type="caution">
    <text evidence="2">The sequence shown here is derived from an EMBL/GenBank/DDBJ whole genome shotgun (WGS) entry which is preliminary data.</text>
</comment>
<proteinExistence type="predicted"/>
<dbReference type="InterPro" id="IPR054550">
    <property type="entry name" value="Mala_s_1-like"/>
</dbReference>
<feature type="chain" id="PRO_5042223832" description="TRI14-like protein" evidence="1">
    <location>
        <begin position="17"/>
        <end position="368"/>
    </location>
</feature>
<reference evidence="2" key="2">
    <citation type="submission" date="2023-06" db="EMBL/GenBank/DDBJ databases">
        <authorList>
            <consortium name="Lawrence Berkeley National Laboratory"/>
            <person name="Haridas S."/>
            <person name="Hensen N."/>
            <person name="Bonometti L."/>
            <person name="Westerberg I."/>
            <person name="Brannstrom I.O."/>
            <person name="Guillou S."/>
            <person name="Cros-Aarteil S."/>
            <person name="Calhoun S."/>
            <person name="Kuo A."/>
            <person name="Mondo S."/>
            <person name="Pangilinan J."/>
            <person name="Riley R."/>
            <person name="LaButti K."/>
            <person name="Andreopoulos B."/>
            <person name="Lipzen A."/>
            <person name="Chen C."/>
            <person name="Yanf M."/>
            <person name="Daum C."/>
            <person name="Ng V."/>
            <person name="Clum A."/>
            <person name="Steindorff A."/>
            <person name="Ohm R."/>
            <person name="Martin F."/>
            <person name="Silar P."/>
            <person name="Natvig D."/>
            <person name="Lalanne C."/>
            <person name="Gautier V."/>
            <person name="Ament-velasquez S.L."/>
            <person name="Kruys A."/>
            <person name="Hutchinson M.I."/>
            <person name="Powell A.J."/>
            <person name="Barry K."/>
            <person name="Miller A.N."/>
            <person name="Grigoriev I.V."/>
            <person name="Debuchy R."/>
            <person name="Gladieux P."/>
            <person name="Thoren M.H."/>
            <person name="Johannesson H."/>
        </authorList>
    </citation>
    <scope>NUCLEOTIDE SEQUENCE</scope>
    <source>
        <strain evidence="2">CBS 232.78</strain>
    </source>
</reference>
<name>A0AAE0U0W3_9PEZI</name>
<keyword evidence="3" id="KW-1185">Reference proteome</keyword>
<dbReference type="Proteomes" id="UP001285441">
    <property type="component" value="Unassembled WGS sequence"/>
</dbReference>
<accession>A0AAE0U0W3</accession>
<dbReference type="SUPFAM" id="SSF63825">
    <property type="entry name" value="YWTD domain"/>
    <property type="match status" value="1"/>
</dbReference>
<evidence type="ECO:0000313" key="3">
    <source>
        <dbReference type="Proteomes" id="UP001285441"/>
    </source>
</evidence>
<sequence>MMAGLIHLILAAGFLAVSIFGMPGSEHHGVHTRCPAFREGTLDLYQWQLYPDSAVFDFDNCVLYISALFNGSMVKYDPYKNKPLEIISFPGISDVFDEHASGLHLGRKSGVVSLVIDAQPAFLTNGANASGDYWLVKYDTRARRELWRANLTSVTQARWAGFQDVTVDARGNSYVVGTYPRSILRVDKTGRHITPWLPPQQPINTTLHGYTGICSTGDTLLVVDANGVPEELSEGNSQLYRFDMRQPTAGKPVLVPRTPRGVLLPNSDAIHLPERYGGTVMFVAHSYIGITVLRSRNGWRSAEQLGTIPSDFPAFFQRIISSTVQIGSERQFMIGQKFPGSIVPGTKGGNQSDFPFFDITAQVEALLA</sequence>
<protein>
    <recommendedName>
        <fullName evidence="4">TRI14-like protein</fullName>
    </recommendedName>
</protein>
<gene>
    <name evidence="2" type="ORF">B0H63DRAFT_411587</name>
</gene>
<dbReference type="EMBL" id="JAULSW010000003">
    <property type="protein sequence ID" value="KAK3386484.1"/>
    <property type="molecule type" value="Genomic_DNA"/>
</dbReference>
<evidence type="ECO:0000256" key="1">
    <source>
        <dbReference type="SAM" id="SignalP"/>
    </source>
</evidence>
<keyword evidence="1" id="KW-0732">Signal</keyword>
<dbReference type="CDD" id="cd12811">
    <property type="entry name" value="MALA"/>
    <property type="match status" value="1"/>
</dbReference>
<dbReference type="AlphaFoldDB" id="A0AAE0U0W3"/>
<evidence type="ECO:0008006" key="4">
    <source>
        <dbReference type="Google" id="ProtNLM"/>
    </source>
</evidence>